<dbReference type="AlphaFoldDB" id="A0A540VRC7"/>
<proteinExistence type="predicted"/>
<organism evidence="1 2">
    <name type="scientific">Spiribacter salinus</name>
    <dbReference type="NCBI Taxonomy" id="1335746"/>
    <lineage>
        <taxon>Bacteria</taxon>
        <taxon>Pseudomonadati</taxon>
        <taxon>Pseudomonadota</taxon>
        <taxon>Gammaproteobacteria</taxon>
        <taxon>Chromatiales</taxon>
        <taxon>Ectothiorhodospiraceae</taxon>
        <taxon>Spiribacter</taxon>
    </lineage>
</organism>
<gene>
    <name evidence="1" type="ORF">FKY71_09155</name>
</gene>
<dbReference type="PANTHER" id="PTHR43857:SF1">
    <property type="entry name" value="YJGH FAMILY PROTEIN"/>
    <property type="match status" value="1"/>
</dbReference>
<protein>
    <submittedName>
        <fullName evidence="1">RidA family protein</fullName>
    </submittedName>
</protein>
<accession>A0A540VRC7</accession>
<reference evidence="1 2" key="1">
    <citation type="submission" date="2019-06" db="EMBL/GenBank/DDBJ databases">
        <title>Metagenome assembled Genome of Spiribacter salinus SL48-SHIP from the microbial mat of Salt Lake 48 (Novosibirsk region, Russia).</title>
        <authorList>
            <person name="Shipova A."/>
            <person name="Rozanov A.S."/>
            <person name="Bryanskaya A.V."/>
            <person name="Peltek S.E."/>
        </authorList>
    </citation>
    <scope>NUCLEOTIDE SEQUENCE [LARGE SCALE GENOMIC DNA]</scope>
    <source>
        <strain evidence="1">SL48-SHIP-2</strain>
    </source>
</reference>
<sequence length="137" mass="15256">MPTHTRLRKFNTRDAYPDQELDNDLSMVVRAGNTVYLRGQTATDLEGNIVGIGDPISQTENAMRCARILLEEAGSGLADICKITVYITDRAYREPVYQEIGRWLKGVYPVSTGLIVEGLARPEYLMEIDVVAVIPDP</sequence>
<name>A0A540VRC7_9GAMM</name>
<evidence type="ECO:0000313" key="2">
    <source>
        <dbReference type="Proteomes" id="UP000315400"/>
    </source>
</evidence>
<dbReference type="CDD" id="cd00448">
    <property type="entry name" value="YjgF_YER057c_UK114_family"/>
    <property type="match status" value="1"/>
</dbReference>
<dbReference type="Pfam" id="PF01042">
    <property type="entry name" value="Ribonuc_L-PSP"/>
    <property type="match status" value="1"/>
</dbReference>
<dbReference type="EMBL" id="VIFK01000071">
    <property type="protein sequence ID" value="TQE99320.1"/>
    <property type="molecule type" value="Genomic_DNA"/>
</dbReference>
<dbReference type="InterPro" id="IPR035959">
    <property type="entry name" value="RutC-like_sf"/>
</dbReference>
<dbReference type="PANTHER" id="PTHR43857">
    <property type="entry name" value="BLR7761 PROTEIN"/>
    <property type="match status" value="1"/>
</dbReference>
<comment type="caution">
    <text evidence="1">The sequence shown here is derived from an EMBL/GenBank/DDBJ whole genome shotgun (WGS) entry which is preliminary data.</text>
</comment>
<dbReference type="InterPro" id="IPR006175">
    <property type="entry name" value="YjgF/YER057c/UK114"/>
</dbReference>
<dbReference type="SUPFAM" id="SSF55298">
    <property type="entry name" value="YjgF-like"/>
    <property type="match status" value="1"/>
</dbReference>
<dbReference type="Gene3D" id="3.30.1330.40">
    <property type="entry name" value="RutC-like"/>
    <property type="match status" value="1"/>
</dbReference>
<evidence type="ECO:0000313" key="1">
    <source>
        <dbReference type="EMBL" id="TQE99320.1"/>
    </source>
</evidence>
<dbReference type="Proteomes" id="UP000315400">
    <property type="component" value="Unassembled WGS sequence"/>
</dbReference>